<dbReference type="CDD" id="cd13608">
    <property type="entry name" value="PBP2_OpuCC_like"/>
    <property type="match status" value="1"/>
</dbReference>
<accession>A0A0D1A9M3</accession>
<dbReference type="PROSITE" id="PS51257">
    <property type="entry name" value="PROKAR_LIPOPROTEIN"/>
    <property type="match status" value="1"/>
</dbReference>
<gene>
    <name evidence="2" type="primary">opuCC</name>
    <name evidence="2" type="ORF">WDC_0966</name>
</gene>
<dbReference type="RefSeq" id="WP_044010714.1">
    <property type="nucleotide sequence ID" value="NZ_AWTT01000019.1"/>
</dbReference>
<keyword evidence="3" id="KW-1185">Reference proteome</keyword>
<evidence type="ECO:0000313" key="3">
    <source>
        <dbReference type="Proteomes" id="UP000032279"/>
    </source>
</evidence>
<dbReference type="InterPro" id="IPR007210">
    <property type="entry name" value="ABC_Gly_betaine_transp_sub-bd"/>
</dbReference>
<name>A0A0D1A9M3_9LACO</name>
<protein>
    <submittedName>
        <fullName evidence="2">Osmotically activated L-carnitine/choline ABC transporter, substrate-binding protein OpuCC</fullName>
    </submittedName>
</protein>
<dbReference type="SUPFAM" id="SSF53850">
    <property type="entry name" value="Periplasmic binding protein-like II"/>
    <property type="match status" value="1"/>
</dbReference>
<organism evidence="2 3">
    <name type="scientific">Paucilactobacillus wasatchensis</name>
    <dbReference type="NCBI Taxonomy" id="1335616"/>
    <lineage>
        <taxon>Bacteria</taxon>
        <taxon>Bacillati</taxon>
        <taxon>Bacillota</taxon>
        <taxon>Bacilli</taxon>
        <taxon>Lactobacillales</taxon>
        <taxon>Lactobacillaceae</taxon>
        <taxon>Paucilactobacillus</taxon>
    </lineage>
</organism>
<dbReference type="Pfam" id="PF04069">
    <property type="entry name" value="OpuAC"/>
    <property type="match status" value="1"/>
</dbReference>
<feature type="domain" description="ABC-type glycine betaine transport system substrate-binding" evidence="1">
    <location>
        <begin position="36"/>
        <end position="300"/>
    </location>
</feature>
<dbReference type="STRING" id="1335616.WDC_0966"/>
<proteinExistence type="predicted"/>
<evidence type="ECO:0000313" key="2">
    <source>
        <dbReference type="EMBL" id="KIS03451.1"/>
    </source>
</evidence>
<evidence type="ECO:0000259" key="1">
    <source>
        <dbReference type="Pfam" id="PF04069"/>
    </source>
</evidence>
<dbReference type="PATRIC" id="fig|1335616.4.peg.969"/>
<dbReference type="Gene3D" id="3.40.190.10">
    <property type="entry name" value="Periplasmic binding protein-like II"/>
    <property type="match status" value="1"/>
</dbReference>
<dbReference type="GO" id="GO:0043190">
    <property type="term" value="C:ATP-binding cassette (ABC) transporter complex"/>
    <property type="evidence" value="ECO:0007669"/>
    <property type="project" value="InterPro"/>
</dbReference>
<dbReference type="OrthoDB" id="9801163at2"/>
<dbReference type="AlphaFoldDB" id="A0A0D1A9M3"/>
<sequence length="310" mass="34552">MKNKKRGLLLLAVLTTLLLTLSGCGFPGLNSSTDNTVRIAALNTTEQQIIAAIDKGMIEHYTPLKVSIINNLGSSNVSFAALKRGDADLSAARYNGTDLTDILGKTTSHNTKKDSAIVKREFQDKYHLTYLPTYGFADTYAWMVTKQTAKKDHLNTVSDLKKYAPQMTVGVEQAWINRKGDGYTDFKKMYGFSFGKVYPMQIGLVYDSLAAGKMDAVLGYSTDGRIGSYNLKLLKDDRQFFPPYYASPVATNKILKQHPELKTVLKRLGGKISLKTMQQLNYQVDNDLEEPEVVANKFLKAHNYFEGSDN</sequence>
<comment type="caution">
    <text evidence="2">The sequence shown here is derived from an EMBL/GenBank/DDBJ whole genome shotgun (WGS) entry which is preliminary data.</text>
</comment>
<reference evidence="2 3" key="1">
    <citation type="submission" date="2013-08" db="EMBL/GenBank/DDBJ databases">
        <title>Lactobacillus wasatchii sp. WDC04, a late gas producing bacteria isolated from aged chedder cheese.</title>
        <authorList>
            <person name="Oberg C.J."/>
            <person name="Culumber M."/>
            <person name="McMahon D.J."/>
            <person name="Broadbent J.R."/>
            <person name="Oberg T.S."/>
            <person name="Ortaki F."/>
        </authorList>
    </citation>
    <scope>NUCLEOTIDE SEQUENCE [LARGE SCALE GENOMIC DNA]</scope>
    <source>
        <strain evidence="2 3">WDC04</strain>
    </source>
</reference>
<dbReference type="EMBL" id="AWTT01000019">
    <property type="protein sequence ID" value="KIS03451.1"/>
    <property type="molecule type" value="Genomic_DNA"/>
</dbReference>
<dbReference type="Proteomes" id="UP000032279">
    <property type="component" value="Unassembled WGS sequence"/>
</dbReference>
<dbReference type="GO" id="GO:0022857">
    <property type="term" value="F:transmembrane transporter activity"/>
    <property type="evidence" value="ECO:0007669"/>
    <property type="project" value="InterPro"/>
</dbReference>
<dbReference type="Gene3D" id="3.40.190.120">
    <property type="entry name" value="Osmoprotection protein (prox), domain 2"/>
    <property type="match status" value="1"/>
</dbReference>